<dbReference type="RefSeq" id="WP_103074545.1">
    <property type="nucleotide sequence ID" value="NZ_NPZB01000001.1"/>
</dbReference>
<evidence type="ECO:0000259" key="2">
    <source>
        <dbReference type="Pfam" id="PF22807"/>
    </source>
</evidence>
<dbReference type="AlphaFoldDB" id="A0A2K1Q3C9"/>
<dbReference type="PANTHER" id="PTHR33546:SF1">
    <property type="entry name" value="LARGE, MULTIFUNCTIONAL SECRETED PROTEIN"/>
    <property type="match status" value="1"/>
</dbReference>
<dbReference type="InterPro" id="IPR011041">
    <property type="entry name" value="Quinoprot_gluc/sorb_DH_b-prop"/>
</dbReference>
<dbReference type="EMBL" id="NPZB01000001">
    <property type="protein sequence ID" value="PNS09501.1"/>
    <property type="molecule type" value="Genomic_DNA"/>
</dbReference>
<feature type="signal peptide" evidence="1">
    <location>
        <begin position="1"/>
        <end position="24"/>
    </location>
</feature>
<keyword evidence="1" id="KW-0732">Signal</keyword>
<keyword evidence="4" id="KW-1185">Reference proteome</keyword>
<protein>
    <submittedName>
        <fullName evidence="3">Glucose/sorbosone dehydrogenase</fullName>
    </submittedName>
</protein>
<accession>A0A2K1Q3C9</accession>
<dbReference type="InterPro" id="IPR011042">
    <property type="entry name" value="6-blade_b-propeller_TolB-like"/>
</dbReference>
<dbReference type="Gene3D" id="2.120.10.30">
    <property type="entry name" value="TolB, C-terminal domain"/>
    <property type="match status" value="1"/>
</dbReference>
<dbReference type="Pfam" id="PF22807">
    <property type="entry name" value="TrAA12"/>
    <property type="match status" value="2"/>
</dbReference>
<gene>
    <name evidence="3" type="ORF">Lysil_1130</name>
</gene>
<proteinExistence type="predicted"/>
<evidence type="ECO:0000313" key="3">
    <source>
        <dbReference type="EMBL" id="PNS09501.1"/>
    </source>
</evidence>
<dbReference type="Proteomes" id="UP000236220">
    <property type="component" value="Unassembled WGS sequence"/>
</dbReference>
<feature type="chain" id="PRO_5014466713" evidence="1">
    <location>
        <begin position="25"/>
        <end position="435"/>
    </location>
</feature>
<evidence type="ECO:0000313" key="4">
    <source>
        <dbReference type="Proteomes" id="UP000236220"/>
    </source>
</evidence>
<name>A0A2K1Q3C9_9GAMM</name>
<comment type="caution">
    <text evidence="3">The sequence shown here is derived from an EMBL/GenBank/DDBJ whole genome shotgun (WGS) entry which is preliminary data.</text>
</comment>
<reference evidence="3 4" key="1">
    <citation type="submission" date="2017-08" db="EMBL/GenBank/DDBJ databases">
        <title>Lysobacter sylvestris genome.</title>
        <authorList>
            <person name="Zhang D.-C."/>
            <person name="Albuquerque L."/>
            <person name="Franca L."/>
            <person name="Froufe H.J.C."/>
            <person name="Barroso C."/>
            <person name="Egas C."/>
            <person name="Da Costa M."/>
            <person name="Margesin R."/>
        </authorList>
    </citation>
    <scope>NUCLEOTIDE SEQUENCE [LARGE SCALE GENOMIC DNA]</scope>
    <source>
        <strain evidence="3 4">AM20-91</strain>
    </source>
</reference>
<dbReference type="PANTHER" id="PTHR33546">
    <property type="entry name" value="LARGE, MULTIFUNCTIONAL SECRETED PROTEIN-RELATED"/>
    <property type="match status" value="1"/>
</dbReference>
<dbReference type="OrthoDB" id="9770043at2"/>
<organism evidence="3 4">
    <name type="scientific">Solilutibacter silvestris</name>
    <dbReference type="NCBI Taxonomy" id="1645665"/>
    <lineage>
        <taxon>Bacteria</taxon>
        <taxon>Pseudomonadati</taxon>
        <taxon>Pseudomonadota</taxon>
        <taxon>Gammaproteobacteria</taxon>
        <taxon>Lysobacterales</taxon>
        <taxon>Lysobacteraceae</taxon>
        <taxon>Solilutibacter</taxon>
    </lineage>
</organism>
<dbReference type="SUPFAM" id="SSF50952">
    <property type="entry name" value="Soluble quinoprotein glucose dehydrogenase"/>
    <property type="match status" value="1"/>
</dbReference>
<dbReference type="InterPro" id="IPR054539">
    <property type="entry name" value="Beta-prop_PDH"/>
</dbReference>
<feature type="domain" description="Pyrroloquinoline quinone-dependent pyranose dehydrogenase beta-propeller" evidence="2">
    <location>
        <begin position="326"/>
        <end position="431"/>
    </location>
</feature>
<sequence>MCIVHARFSGLILALLAMSGGAQSLYPPQVGPHPTLPPPQTGRLVPTVNIAPAIGWAPGEKPVAAPGLSVNVFAAGLDHPRWLYALPNGDILVAETNAPPKPAERGPRTWVMKKIMGRAGANSGSADRITLLHDANGDGIAETRSVLLRGLHSPFGMAVVGNRLYVANADAIVSVAWRKGANAIVETPRKLVDLPGGPSNHHWTKSLLASRDGSRLFVGVGSNSNAAENGMGEEVNRADILEVDIASGKTRVHASGLRNPVGLAWEPTTGALWAVVNERDELGDDLVPDYLTRIRAGAFYGWPYSYWGQHIDPRVHPQQPDLVARAIAPDYALGSHVAPLGLAFATRSSLPGHSEGAYVGLHGSWNRHQLVGYKVIFVPFKQGGPAGPPQDILTGFVDKDGRAKGRPVGVAVASDGSLLVADDVGNRIWRVSARK</sequence>
<feature type="domain" description="Pyrroloquinoline quinone-dependent pyranose dehydrogenase beta-propeller" evidence="2">
    <location>
        <begin position="153"/>
        <end position="282"/>
    </location>
</feature>
<evidence type="ECO:0000256" key="1">
    <source>
        <dbReference type="SAM" id="SignalP"/>
    </source>
</evidence>